<dbReference type="Proteomes" id="UP000603227">
    <property type="component" value="Unassembled WGS sequence"/>
</dbReference>
<dbReference type="EMBL" id="BNAT01000041">
    <property type="protein sequence ID" value="GHE54844.1"/>
    <property type="molecule type" value="Genomic_DNA"/>
</dbReference>
<dbReference type="AlphaFoldDB" id="A0A918ZJJ3"/>
<feature type="compositionally biased region" description="Polar residues" evidence="1">
    <location>
        <begin position="66"/>
        <end position="76"/>
    </location>
</feature>
<proteinExistence type="predicted"/>
<reference evidence="2" key="1">
    <citation type="journal article" date="2014" name="Int. J. Syst. Evol. Microbiol.">
        <title>Complete genome sequence of Corynebacterium casei LMG S-19264T (=DSM 44701T), isolated from a smear-ripened cheese.</title>
        <authorList>
            <consortium name="US DOE Joint Genome Institute (JGI-PGF)"/>
            <person name="Walter F."/>
            <person name="Albersmeier A."/>
            <person name="Kalinowski J."/>
            <person name="Ruckert C."/>
        </authorList>
    </citation>
    <scope>NUCLEOTIDE SEQUENCE</scope>
    <source>
        <strain evidence="2">CGMCC 4.7403</strain>
    </source>
</reference>
<feature type="region of interest" description="Disordered" evidence="1">
    <location>
        <begin position="53"/>
        <end position="76"/>
    </location>
</feature>
<evidence type="ECO:0000313" key="3">
    <source>
        <dbReference type="Proteomes" id="UP000603227"/>
    </source>
</evidence>
<protein>
    <submittedName>
        <fullName evidence="2">Uncharacterized protein</fullName>
    </submittedName>
</protein>
<name>A0A918ZJJ3_9ACTN</name>
<sequence>MYLTTAEMVGTVAACTVTATHRGLRLRTRGRRHHTLDWNNLQSFGPDAVAVEKADRVRNDPRERSATTGSTGEAIR</sequence>
<evidence type="ECO:0000313" key="2">
    <source>
        <dbReference type="EMBL" id="GHE54844.1"/>
    </source>
</evidence>
<feature type="compositionally biased region" description="Basic and acidic residues" evidence="1">
    <location>
        <begin position="53"/>
        <end position="65"/>
    </location>
</feature>
<keyword evidence="3" id="KW-1185">Reference proteome</keyword>
<comment type="caution">
    <text evidence="2">The sequence shown here is derived from an EMBL/GenBank/DDBJ whole genome shotgun (WGS) entry which is preliminary data.</text>
</comment>
<reference evidence="2" key="2">
    <citation type="submission" date="2020-09" db="EMBL/GenBank/DDBJ databases">
        <authorList>
            <person name="Sun Q."/>
            <person name="Zhou Y."/>
        </authorList>
    </citation>
    <scope>NUCLEOTIDE SEQUENCE</scope>
    <source>
        <strain evidence="2">CGMCC 4.7403</strain>
    </source>
</reference>
<organism evidence="2 3">
    <name type="scientific">Streptomyces capitiformicae</name>
    <dbReference type="NCBI Taxonomy" id="2014920"/>
    <lineage>
        <taxon>Bacteria</taxon>
        <taxon>Bacillati</taxon>
        <taxon>Actinomycetota</taxon>
        <taxon>Actinomycetes</taxon>
        <taxon>Kitasatosporales</taxon>
        <taxon>Streptomycetaceae</taxon>
        <taxon>Streptomyces</taxon>
    </lineage>
</organism>
<accession>A0A918ZJJ3</accession>
<evidence type="ECO:0000256" key="1">
    <source>
        <dbReference type="SAM" id="MobiDB-lite"/>
    </source>
</evidence>
<gene>
    <name evidence="2" type="ORF">GCM10017771_77250</name>
</gene>